<accession>A0AAJ8KFW1</accession>
<feature type="domain" description="BRCT" evidence="2">
    <location>
        <begin position="494"/>
        <end position="588"/>
    </location>
</feature>
<feature type="compositionally biased region" description="Polar residues" evidence="1">
    <location>
        <begin position="192"/>
        <end position="201"/>
    </location>
</feature>
<proteinExistence type="predicted"/>
<feature type="region of interest" description="Disordered" evidence="1">
    <location>
        <begin position="134"/>
        <end position="155"/>
    </location>
</feature>
<dbReference type="Proteomes" id="UP000092730">
    <property type="component" value="Chromosome 7"/>
</dbReference>
<name>A0AAJ8KFW1_9TREE</name>
<dbReference type="EMBL" id="CP144547">
    <property type="protein sequence ID" value="WVW86502.1"/>
    <property type="molecule type" value="Genomic_DNA"/>
</dbReference>
<reference evidence="3" key="2">
    <citation type="submission" date="2024-02" db="EMBL/GenBank/DDBJ databases">
        <title>Comparative genomics of Cryptococcus and Kwoniella reveals pathogenesis evolution and contrasting modes of karyotype evolution via chromosome fusion or intercentromeric recombination.</title>
        <authorList>
            <person name="Coelho M.A."/>
            <person name="David-Palma M."/>
            <person name="Shea T."/>
            <person name="Bowers K."/>
            <person name="McGinley-Smith S."/>
            <person name="Mohammad A.W."/>
            <person name="Gnirke A."/>
            <person name="Yurkov A.M."/>
            <person name="Nowrousian M."/>
            <person name="Sun S."/>
            <person name="Cuomo C.A."/>
            <person name="Heitman J."/>
        </authorList>
    </citation>
    <scope>NUCLEOTIDE SEQUENCE</scope>
    <source>
        <strain evidence="3">CBS 10118</strain>
    </source>
</reference>
<reference evidence="3" key="1">
    <citation type="submission" date="2013-07" db="EMBL/GenBank/DDBJ databases">
        <authorList>
            <consortium name="The Broad Institute Genome Sequencing Platform"/>
            <person name="Cuomo C."/>
            <person name="Litvintseva A."/>
            <person name="Chen Y."/>
            <person name="Heitman J."/>
            <person name="Sun S."/>
            <person name="Springer D."/>
            <person name="Dromer F."/>
            <person name="Young S.K."/>
            <person name="Zeng Q."/>
            <person name="Gargeya S."/>
            <person name="Fitzgerald M."/>
            <person name="Abouelleil A."/>
            <person name="Alvarado L."/>
            <person name="Berlin A.M."/>
            <person name="Chapman S.B."/>
            <person name="Dewar J."/>
            <person name="Goldberg J."/>
            <person name="Griggs A."/>
            <person name="Gujja S."/>
            <person name="Hansen M."/>
            <person name="Howarth C."/>
            <person name="Imamovic A."/>
            <person name="Larimer J."/>
            <person name="McCowan C."/>
            <person name="Murphy C."/>
            <person name="Pearson M."/>
            <person name="Priest M."/>
            <person name="Roberts A."/>
            <person name="Saif S."/>
            <person name="Shea T."/>
            <person name="Sykes S."/>
            <person name="Wortman J."/>
            <person name="Nusbaum C."/>
            <person name="Birren B."/>
        </authorList>
    </citation>
    <scope>NUCLEOTIDE SEQUENCE</scope>
    <source>
        <strain evidence="3">CBS 10118</strain>
    </source>
</reference>
<sequence>MVIAYQPRDPPSSLSSGTRQDDQKLLFARERFYVHGEGEEKRCMERYIVDQAGGILTSQSASTFIVVPFGPTYARSFAETLPRGEGGKVIRFEWIKESGIDTGYQITEGDDRLGGGPVVKTEQGRAQLYNSDQVSEGHAGPLHRNNPPIPQYERYNKDDTQEPEDWYENGRRATQRITSDAIPLGNRDHPTQPVSQPLSGLTNHRSNHRGIFKGHVVWVVGAPGQRRYLEGLFISEGGTTSFNLPSATRVVFYPPNRGFEEITKKDHIRGEALYDRGVRCLTYKWVEDCVKAGRLLDERGYTVGKRDLFDNDFWRRVERQEVEDIREQKLTQGTEETSLTREGAISPLVERDYGVDDEVGESGGRVGTDGHQGFIDPQGVAFLLKKLSARVDTVLEAARGLHNTTTAGPAPSQPGTSTQQVLTQQPEGNEQARYPTPISPVRISHHQTRATEQDSNVAVSHLGLENIRVRSPFRDLEESPSASSSANSTSKSIDTSQILAGEWIWVVGAFTARKSINGKIKRLGGSLSSRLPESTIVVFCRSHIEEYIMSRVRDYERCLANNCLMVAESWIHDMVFSERAIDPHDYLIENRDVLLNVRVWDVVLLWSMAKRDGERFVGEWDKRLVGGSSGQERVIKGQEEEADRRDLVSTVHGELKEERARTRSFSLDDRGTKFRHVAPPQEARRSDREGTLYSLPLPNKGQTNYAIDPRIALKASSPVGIHRKIEQPIPTSRDINIDKASTEPMEDAIQEVEVQDGIKLNDEEYDDFADLAGISTDEEGQDDTDDDSILTPPPEVPEPVTLTSPAKSSRGRSKGSFGKKRRRSIDYSSQSASTSRSRALNSEKIESITEVVGQGDANSDDSDYAPVKRRKSDINRPAATPSSSLATTTLGPQNQRSQSKIYKHNEVLPKDRERYNELRADLELKIKNDDFPHGLQSYIRSQPGRIHIYRKYRNLFRRELPNLPSGGRRKRYRYDTGSEY</sequence>
<evidence type="ECO:0000313" key="4">
    <source>
        <dbReference type="Proteomes" id="UP000092730"/>
    </source>
</evidence>
<keyword evidence="4" id="KW-1185">Reference proteome</keyword>
<organism evidence="3 4">
    <name type="scientific">Kwoniella bestiolae CBS 10118</name>
    <dbReference type="NCBI Taxonomy" id="1296100"/>
    <lineage>
        <taxon>Eukaryota</taxon>
        <taxon>Fungi</taxon>
        <taxon>Dikarya</taxon>
        <taxon>Basidiomycota</taxon>
        <taxon>Agaricomycotina</taxon>
        <taxon>Tremellomycetes</taxon>
        <taxon>Tremellales</taxon>
        <taxon>Cryptococcaceae</taxon>
        <taxon>Kwoniella</taxon>
    </lineage>
</organism>
<feature type="compositionally biased region" description="Acidic residues" evidence="1">
    <location>
        <begin position="776"/>
        <end position="788"/>
    </location>
</feature>
<feature type="region of interest" description="Disordered" evidence="1">
    <location>
        <begin position="775"/>
        <end position="899"/>
    </location>
</feature>
<evidence type="ECO:0000313" key="3">
    <source>
        <dbReference type="EMBL" id="WVW86502.1"/>
    </source>
</evidence>
<feature type="compositionally biased region" description="Polar residues" evidence="1">
    <location>
        <begin position="402"/>
        <end position="428"/>
    </location>
</feature>
<feature type="compositionally biased region" description="Low complexity" evidence="1">
    <location>
        <begin position="828"/>
        <end position="839"/>
    </location>
</feature>
<feature type="compositionally biased region" description="Low complexity" evidence="1">
    <location>
        <begin position="877"/>
        <end position="890"/>
    </location>
</feature>
<dbReference type="SUPFAM" id="SSF52113">
    <property type="entry name" value="BRCT domain"/>
    <property type="match status" value="2"/>
</dbReference>
<dbReference type="PROSITE" id="PS50172">
    <property type="entry name" value="BRCT"/>
    <property type="match status" value="2"/>
</dbReference>
<feature type="compositionally biased region" description="Basic residues" evidence="1">
    <location>
        <begin position="809"/>
        <end position="823"/>
    </location>
</feature>
<evidence type="ECO:0000259" key="2">
    <source>
        <dbReference type="PROSITE" id="PS50172"/>
    </source>
</evidence>
<feature type="domain" description="BRCT" evidence="2">
    <location>
        <begin position="207"/>
        <end position="303"/>
    </location>
</feature>
<dbReference type="SMART" id="SM00292">
    <property type="entry name" value="BRCT"/>
    <property type="match status" value="2"/>
</dbReference>
<dbReference type="GeneID" id="30211475"/>
<feature type="region of interest" description="Disordered" evidence="1">
    <location>
        <begin position="1"/>
        <end position="20"/>
    </location>
</feature>
<dbReference type="AlphaFoldDB" id="A0AAJ8KFW1"/>
<dbReference type="Gene3D" id="3.40.50.10190">
    <property type="entry name" value="BRCT domain"/>
    <property type="match status" value="2"/>
</dbReference>
<dbReference type="InterPro" id="IPR036420">
    <property type="entry name" value="BRCT_dom_sf"/>
</dbReference>
<dbReference type="CDD" id="cd00027">
    <property type="entry name" value="BRCT"/>
    <property type="match status" value="1"/>
</dbReference>
<protein>
    <recommendedName>
        <fullName evidence="2">BRCT domain-containing protein</fullName>
    </recommendedName>
</protein>
<dbReference type="KEGG" id="kbi:30211475"/>
<gene>
    <name evidence="3" type="ORF">I302_108551</name>
</gene>
<dbReference type="RefSeq" id="XP_065726767.1">
    <property type="nucleotide sequence ID" value="XM_065870695.1"/>
</dbReference>
<dbReference type="InterPro" id="IPR001357">
    <property type="entry name" value="BRCT_dom"/>
</dbReference>
<evidence type="ECO:0000256" key="1">
    <source>
        <dbReference type="SAM" id="MobiDB-lite"/>
    </source>
</evidence>
<feature type="region of interest" description="Disordered" evidence="1">
    <location>
        <begin position="402"/>
        <end position="437"/>
    </location>
</feature>
<feature type="region of interest" description="Disordered" evidence="1">
    <location>
        <begin position="678"/>
        <end position="697"/>
    </location>
</feature>
<feature type="region of interest" description="Disordered" evidence="1">
    <location>
        <begin position="182"/>
        <end position="201"/>
    </location>
</feature>